<dbReference type="InterPro" id="IPR013189">
    <property type="entry name" value="Glyco_hydro_32_C"/>
</dbReference>
<reference evidence="15 16" key="1">
    <citation type="journal article" date="2023" name="Hortic Res">
        <title>Pangenome of water caltrop reveals structural variations and asymmetric subgenome divergence after allopolyploidization.</title>
        <authorList>
            <person name="Zhang X."/>
            <person name="Chen Y."/>
            <person name="Wang L."/>
            <person name="Yuan Y."/>
            <person name="Fang M."/>
            <person name="Shi L."/>
            <person name="Lu R."/>
            <person name="Comes H.P."/>
            <person name="Ma Y."/>
            <person name="Chen Y."/>
            <person name="Huang G."/>
            <person name="Zhou Y."/>
            <person name="Zheng Z."/>
            <person name="Qiu Y."/>
        </authorList>
    </citation>
    <scope>NUCLEOTIDE SEQUENCE [LARGE SCALE GENOMIC DNA]</scope>
    <source>
        <strain evidence="15">F231</strain>
    </source>
</reference>
<evidence type="ECO:0000256" key="1">
    <source>
        <dbReference type="ARBA" id="ARBA00004410"/>
    </source>
</evidence>
<dbReference type="PANTHER" id="PTHR31953">
    <property type="entry name" value="BETA-FRUCTOFURANOSIDASE, INSOLUBLE ISOENZYME CWINV1-RELATED"/>
    <property type="match status" value="1"/>
</dbReference>
<feature type="domain" description="Beta-fructofuranosidase N-terminal" evidence="14">
    <location>
        <begin position="27"/>
        <end position="109"/>
    </location>
</feature>
<dbReference type="AlphaFoldDB" id="A0AAN7R5Z9"/>
<keyword evidence="9 10" id="KW-0326">Glycosidase</keyword>
<evidence type="ECO:0000256" key="6">
    <source>
        <dbReference type="ARBA" id="ARBA00022801"/>
    </source>
</evidence>
<evidence type="ECO:0000256" key="7">
    <source>
        <dbReference type="ARBA" id="ARBA00023145"/>
    </source>
</evidence>
<evidence type="ECO:0000259" key="13">
    <source>
        <dbReference type="Pfam" id="PF08244"/>
    </source>
</evidence>
<feature type="domain" description="Glycosyl hydrolase family 32 C-terminal" evidence="13">
    <location>
        <begin position="439"/>
        <end position="630"/>
    </location>
</feature>
<comment type="pathway">
    <text evidence="2">Glycan biosynthesis; sucrose metabolism.</text>
</comment>
<keyword evidence="8" id="KW-0325">Glycoprotein</keyword>
<feature type="transmembrane region" description="Helical" evidence="11">
    <location>
        <begin position="40"/>
        <end position="59"/>
    </location>
</feature>
<dbReference type="PROSITE" id="PS00609">
    <property type="entry name" value="GLYCOSYL_HYDROL_F32"/>
    <property type="match status" value="1"/>
</dbReference>
<evidence type="ECO:0000256" key="4">
    <source>
        <dbReference type="ARBA" id="ARBA00012758"/>
    </source>
</evidence>
<evidence type="ECO:0000313" key="15">
    <source>
        <dbReference type="EMBL" id="KAK4787083.1"/>
    </source>
</evidence>
<comment type="similarity">
    <text evidence="3 10">Belongs to the glycosyl hydrolase 32 family.</text>
</comment>
<keyword evidence="11" id="KW-1133">Transmembrane helix</keyword>
<dbReference type="InterPro" id="IPR023296">
    <property type="entry name" value="Glyco_hydro_beta-prop_sf"/>
</dbReference>
<dbReference type="InterPro" id="IPR018053">
    <property type="entry name" value="Glyco_hydro_32_AS"/>
</dbReference>
<keyword evidence="5" id="KW-0926">Vacuole</keyword>
<dbReference type="InterPro" id="IPR021792">
    <property type="entry name" value="Beta-fructofuranosidase_N"/>
</dbReference>
<dbReference type="Pfam" id="PF08244">
    <property type="entry name" value="Glyco_hydro_32C"/>
    <property type="match status" value="1"/>
</dbReference>
<dbReference type="SMART" id="SM00640">
    <property type="entry name" value="Glyco_32"/>
    <property type="match status" value="1"/>
</dbReference>
<dbReference type="Pfam" id="PF11837">
    <property type="entry name" value="INV_N"/>
    <property type="match status" value="1"/>
</dbReference>
<protein>
    <recommendedName>
        <fullName evidence="4">beta-fructofuranosidase</fullName>
        <ecNumber evidence="4">3.2.1.26</ecNumber>
    </recommendedName>
</protein>
<dbReference type="EC" id="3.2.1.26" evidence="4"/>
<proteinExistence type="inferred from homology"/>
<dbReference type="GO" id="GO:0005975">
    <property type="term" value="P:carbohydrate metabolic process"/>
    <property type="evidence" value="ECO:0007669"/>
    <property type="project" value="InterPro"/>
</dbReference>
<keyword evidence="16" id="KW-1185">Reference proteome</keyword>
<dbReference type="EMBL" id="JAXQNO010000012">
    <property type="protein sequence ID" value="KAK4787083.1"/>
    <property type="molecule type" value="Genomic_DNA"/>
</dbReference>
<dbReference type="Gene3D" id="2.60.120.560">
    <property type="entry name" value="Exo-inulinase, domain 1"/>
    <property type="match status" value="1"/>
</dbReference>
<organism evidence="15 16">
    <name type="scientific">Trapa natans</name>
    <name type="common">Water chestnut</name>
    <dbReference type="NCBI Taxonomy" id="22666"/>
    <lineage>
        <taxon>Eukaryota</taxon>
        <taxon>Viridiplantae</taxon>
        <taxon>Streptophyta</taxon>
        <taxon>Embryophyta</taxon>
        <taxon>Tracheophyta</taxon>
        <taxon>Spermatophyta</taxon>
        <taxon>Magnoliopsida</taxon>
        <taxon>eudicotyledons</taxon>
        <taxon>Gunneridae</taxon>
        <taxon>Pentapetalae</taxon>
        <taxon>rosids</taxon>
        <taxon>malvids</taxon>
        <taxon>Myrtales</taxon>
        <taxon>Lythraceae</taxon>
        <taxon>Trapa</taxon>
    </lineage>
</organism>
<evidence type="ECO:0000256" key="3">
    <source>
        <dbReference type="ARBA" id="ARBA00009902"/>
    </source>
</evidence>
<dbReference type="InterPro" id="IPR050551">
    <property type="entry name" value="Fructan_Metab_Enzymes"/>
</dbReference>
<dbReference type="Pfam" id="PF00251">
    <property type="entry name" value="Glyco_hydro_32N"/>
    <property type="match status" value="1"/>
</dbReference>
<sequence>MAPQEATGFLLQFQGRASSLTGPGMTGHNRHRRPSVKDVSISRLGLLLVAIFIGLLSHASGQDKSRSLANGPVDWKHVSRGKLHGVSEKSMVTLASTSGRSFPWTSNMLAWQRTGFHFQPEKNWMNDPNGPMFYKGYYHIFYQYNPEGAQWGKKIVWGHAASRDFVEWTHLPLAMVADHWYDVNGVWSGSTTILPNGQVILLYTGSTNNSVQCQNLAYPANLSDPLLIDWVKYPNNPVLTPPPGINNTDFRDPTTAWQTSTGKWRITIGSKVRRTGTAFVYETEDFKKYQILSRPLHTVDGTGMWECVDFFPVSTHSNIGLNTSTNGDGVRHVMKASLDDDRHDYYAIGTYNEANNTWVPDNPKIDVGVGIRYDYGVFYASKSFYDQNKKRRILWGWIRETDTEHVDVMKGWASVQSIPRTLVLDQKTGTNILQWPIEEIDRLRLDGKQFKNVEVKAGSVIPLAVKSTSQADIVAEFQIDKAALEAAPPSAEGFNCTNSGGAAQRGALGPFGLLVLADHMRQEQTSVHFYVSKSTDGSLKTSFCTDQSRSSNADDVDKQVYGSFVPVLEGEKLWMRILVDHSIVEGFAQGGRTCITSRVYPTRAIYDNAQVFLFNNATKASVVVSVKIWPMKSMSITTLR</sequence>
<keyword evidence="6 10" id="KW-0378">Hydrolase</keyword>
<evidence type="ECO:0000256" key="5">
    <source>
        <dbReference type="ARBA" id="ARBA00022554"/>
    </source>
</evidence>
<gene>
    <name evidence="15" type="ORF">SAY86_010916</name>
</gene>
<dbReference type="FunFam" id="2.115.10.20:FF:000001">
    <property type="entry name" value="Beta-fructofuranosidase, insoluble isoenzyme CWINV1"/>
    <property type="match status" value="1"/>
</dbReference>
<dbReference type="GO" id="GO:0005775">
    <property type="term" value="C:vacuolar lumen"/>
    <property type="evidence" value="ECO:0007669"/>
    <property type="project" value="UniProtKB-SubCell"/>
</dbReference>
<dbReference type="CDD" id="cd18624">
    <property type="entry name" value="GH32_Fruct1-like"/>
    <property type="match status" value="1"/>
</dbReference>
<dbReference type="Proteomes" id="UP001346149">
    <property type="component" value="Unassembled WGS sequence"/>
</dbReference>
<evidence type="ECO:0000259" key="14">
    <source>
        <dbReference type="Pfam" id="PF11837"/>
    </source>
</evidence>
<dbReference type="SUPFAM" id="SSF75005">
    <property type="entry name" value="Arabinanase/levansucrase/invertase"/>
    <property type="match status" value="1"/>
</dbReference>
<evidence type="ECO:0000256" key="11">
    <source>
        <dbReference type="SAM" id="Phobius"/>
    </source>
</evidence>
<evidence type="ECO:0000313" key="16">
    <source>
        <dbReference type="Proteomes" id="UP001346149"/>
    </source>
</evidence>
<comment type="caution">
    <text evidence="15">The sequence shown here is derived from an EMBL/GenBank/DDBJ whole genome shotgun (WGS) entry which is preliminary data.</text>
</comment>
<dbReference type="FunFam" id="2.60.120.560:FF:000002">
    <property type="entry name" value="Beta-fructofuranosidase, insoluble isoenzyme CWINV1"/>
    <property type="match status" value="1"/>
</dbReference>
<dbReference type="InterPro" id="IPR013148">
    <property type="entry name" value="Glyco_hydro_32_N"/>
</dbReference>
<keyword evidence="11" id="KW-0472">Membrane</keyword>
<dbReference type="SUPFAM" id="SSF49899">
    <property type="entry name" value="Concanavalin A-like lectins/glucanases"/>
    <property type="match status" value="1"/>
</dbReference>
<keyword evidence="7" id="KW-0865">Zymogen</keyword>
<accession>A0AAN7R5Z9</accession>
<dbReference type="GO" id="GO:0004564">
    <property type="term" value="F:beta-fructofuranosidase activity"/>
    <property type="evidence" value="ECO:0007669"/>
    <property type="project" value="UniProtKB-EC"/>
</dbReference>
<evidence type="ECO:0000259" key="12">
    <source>
        <dbReference type="Pfam" id="PF00251"/>
    </source>
</evidence>
<evidence type="ECO:0000256" key="10">
    <source>
        <dbReference type="RuleBase" id="RU362110"/>
    </source>
</evidence>
<dbReference type="Gene3D" id="2.115.10.20">
    <property type="entry name" value="Glycosyl hydrolase domain, family 43"/>
    <property type="match status" value="1"/>
</dbReference>
<evidence type="ECO:0000256" key="9">
    <source>
        <dbReference type="ARBA" id="ARBA00023295"/>
    </source>
</evidence>
<keyword evidence="11" id="KW-0812">Transmembrane</keyword>
<comment type="subcellular location">
    <subcellularLocation>
        <location evidence="1">Vacuole lumen</location>
    </subcellularLocation>
</comment>
<evidence type="ECO:0000256" key="8">
    <source>
        <dbReference type="ARBA" id="ARBA00023180"/>
    </source>
</evidence>
<name>A0AAN7R5Z9_TRANT</name>
<dbReference type="InterPro" id="IPR001362">
    <property type="entry name" value="Glyco_hydro_32"/>
</dbReference>
<feature type="domain" description="Glycosyl hydrolase family 32 N-terminal" evidence="12">
    <location>
        <begin position="117"/>
        <end position="436"/>
    </location>
</feature>
<dbReference type="InterPro" id="IPR013320">
    <property type="entry name" value="ConA-like_dom_sf"/>
</dbReference>
<evidence type="ECO:0000256" key="2">
    <source>
        <dbReference type="ARBA" id="ARBA00004914"/>
    </source>
</evidence>